<dbReference type="PROSITE" id="PS51257">
    <property type="entry name" value="PROKAR_LIPOPROTEIN"/>
    <property type="match status" value="1"/>
</dbReference>
<dbReference type="EMBL" id="JAGMUV010000006">
    <property type="protein sequence ID" value="KAH7153386.1"/>
    <property type="molecule type" value="Genomic_DNA"/>
</dbReference>
<accession>A0A9P9J8G6</accession>
<comment type="caution">
    <text evidence="5">The sequence shown here is derived from an EMBL/GenBank/DDBJ whole genome shotgun (WGS) entry which is preliminary data.</text>
</comment>
<sequence>MSHPKNILIIGGVAGGMSCATRLRRLGGTAKITVIERGPYVSYANCGISYALGGVIENEAKLHVQTVDKMKSCEQAGKPLSAIALKTESKIPYDKLVLTMGAEAFLPPIEGIHSEHVFTLQTIPDLQKIQAMIDKTQIRRAAVIGGGFIGIEAAENLRRLGLDVTILEYDQHVFPLVDGDIAQVVDDELRKNGVHLMLSARVSKITSATDSQPAEVIAEGADPVPADLVIVGVGVRARTAIAKDSGMAVGRTGVTVNESMQTSDPDIYAVGDMVETPPSHCGWKGHATSPRRTCQPPRTFHLGRLEGLRQFSSQSLGAIAEAIVRYNRTKLARLSSS</sequence>
<gene>
    <name evidence="5" type="ORF">EDB81DRAFT_931868</name>
</gene>
<dbReference type="InterPro" id="IPR023753">
    <property type="entry name" value="FAD/NAD-binding_dom"/>
</dbReference>
<dbReference type="Proteomes" id="UP000738349">
    <property type="component" value="Unassembled WGS sequence"/>
</dbReference>
<proteinExistence type="predicted"/>
<dbReference type="InterPro" id="IPR036188">
    <property type="entry name" value="FAD/NAD-bd_sf"/>
</dbReference>
<evidence type="ECO:0000313" key="5">
    <source>
        <dbReference type="EMBL" id="KAH7153386.1"/>
    </source>
</evidence>
<keyword evidence="6" id="KW-1185">Reference proteome</keyword>
<keyword evidence="3" id="KW-0274">FAD</keyword>
<keyword evidence="2" id="KW-0285">Flavoprotein</keyword>
<dbReference type="SUPFAM" id="SSF51905">
    <property type="entry name" value="FAD/NAD(P)-binding domain"/>
    <property type="match status" value="1"/>
</dbReference>
<dbReference type="Gene3D" id="3.50.50.60">
    <property type="entry name" value="FAD/NAD(P)-binding domain"/>
    <property type="match status" value="2"/>
</dbReference>
<evidence type="ECO:0000256" key="2">
    <source>
        <dbReference type="ARBA" id="ARBA00022630"/>
    </source>
</evidence>
<evidence type="ECO:0000313" key="6">
    <source>
        <dbReference type="Proteomes" id="UP000738349"/>
    </source>
</evidence>
<organism evidence="5 6">
    <name type="scientific">Dactylonectria macrodidyma</name>
    <dbReference type="NCBI Taxonomy" id="307937"/>
    <lineage>
        <taxon>Eukaryota</taxon>
        <taxon>Fungi</taxon>
        <taxon>Dikarya</taxon>
        <taxon>Ascomycota</taxon>
        <taxon>Pezizomycotina</taxon>
        <taxon>Sordariomycetes</taxon>
        <taxon>Hypocreomycetidae</taxon>
        <taxon>Hypocreales</taxon>
        <taxon>Nectriaceae</taxon>
        <taxon>Dactylonectria</taxon>
    </lineage>
</organism>
<feature type="domain" description="FAD/NAD(P)-binding" evidence="4">
    <location>
        <begin position="6"/>
        <end position="277"/>
    </location>
</feature>
<reference evidence="5" key="1">
    <citation type="journal article" date="2021" name="Nat. Commun.">
        <title>Genetic determinants of endophytism in the Arabidopsis root mycobiome.</title>
        <authorList>
            <person name="Mesny F."/>
            <person name="Miyauchi S."/>
            <person name="Thiergart T."/>
            <person name="Pickel B."/>
            <person name="Atanasova L."/>
            <person name="Karlsson M."/>
            <person name="Huettel B."/>
            <person name="Barry K.W."/>
            <person name="Haridas S."/>
            <person name="Chen C."/>
            <person name="Bauer D."/>
            <person name="Andreopoulos W."/>
            <person name="Pangilinan J."/>
            <person name="LaButti K."/>
            <person name="Riley R."/>
            <person name="Lipzen A."/>
            <person name="Clum A."/>
            <person name="Drula E."/>
            <person name="Henrissat B."/>
            <person name="Kohler A."/>
            <person name="Grigoriev I.V."/>
            <person name="Martin F.M."/>
            <person name="Hacquard S."/>
        </authorList>
    </citation>
    <scope>NUCLEOTIDE SEQUENCE</scope>
    <source>
        <strain evidence="5">MPI-CAGE-AT-0147</strain>
    </source>
</reference>
<dbReference type="OrthoDB" id="361797at2759"/>
<dbReference type="GO" id="GO:0016491">
    <property type="term" value="F:oxidoreductase activity"/>
    <property type="evidence" value="ECO:0007669"/>
    <property type="project" value="InterPro"/>
</dbReference>
<dbReference type="PRINTS" id="PR00469">
    <property type="entry name" value="PNDRDTASEII"/>
</dbReference>
<dbReference type="AlphaFoldDB" id="A0A9P9J8G6"/>
<evidence type="ECO:0000256" key="1">
    <source>
        <dbReference type="ARBA" id="ARBA00001974"/>
    </source>
</evidence>
<evidence type="ECO:0000256" key="3">
    <source>
        <dbReference type="ARBA" id="ARBA00022827"/>
    </source>
</evidence>
<evidence type="ECO:0000259" key="4">
    <source>
        <dbReference type="Pfam" id="PF07992"/>
    </source>
</evidence>
<dbReference type="PANTHER" id="PTHR43429:SF3">
    <property type="entry name" value="NITRITE REDUCTASE [NAD(P)H]"/>
    <property type="match status" value="1"/>
</dbReference>
<dbReference type="PRINTS" id="PR00368">
    <property type="entry name" value="FADPNR"/>
</dbReference>
<comment type="cofactor">
    <cofactor evidence="1">
        <name>FAD</name>
        <dbReference type="ChEBI" id="CHEBI:57692"/>
    </cofactor>
</comment>
<dbReference type="InterPro" id="IPR050260">
    <property type="entry name" value="FAD-bd_OxRdtase"/>
</dbReference>
<dbReference type="PANTHER" id="PTHR43429">
    <property type="entry name" value="PYRIDINE NUCLEOTIDE-DISULFIDE OXIDOREDUCTASE DOMAIN-CONTAINING"/>
    <property type="match status" value="1"/>
</dbReference>
<protein>
    <recommendedName>
        <fullName evidence="4">FAD/NAD(P)-binding domain-containing protein</fullName>
    </recommendedName>
</protein>
<name>A0A9P9J8G6_9HYPO</name>
<dbReference type="Pfam" id="PF07992">
    <property type="entry name" value="Pyr_redox_2"/>
    <property type="match status" value="1"/>
</dbReference>